<dbReference type="SMART" id="SM00028">
    <property type="entry name" value="TPR"/>
    <property type="match status" value="2"/>
</dbReference>
<keyword evidence="2" id="KW-0472">Membrane</keyword>
<dbReference type="PROSITE" id="PS50005">
    <property type="entry name" value="TPR"/>
    <property type="match status" value="1"/>
</dbReference>
<feature type="transmembrane region" description="Helical" evidence="2">
    <location>
        <begin position="106"/>
        <end position="128"/>
    </location>
</feature>
<gene>
    <name evidence="3" type="ordered locus">TREAZ_0299</name>
</gene>
<protein>
    <submittedName>
        <fullName evidence="3">Tetratricopeptide repeat domain protein</fullName>
    </submittedName>
</protein>
<accession>F5YDM2</accession>
<keyword evidence="2" id="KW-1133">Transmembrane helix</keyword>
<dbReference type="Proteomes" id="UP000009222">
    <property type="component" value="Chromosome"/>
</dbReference>
<dbReference type="InParanoid" id="F5YDM2"/>
<reference evidence="4" key="1">
    <citation type="submission" date="2009-12" db="EMBL/GenBank/DDBJ databases">
        <title>Complete sequence of Treponema azotonutricium strain ZAS-9.</title>
        <authorList>
            <person name="Tetu S.G."/>
            <person name="Matson E."/>
            <person name="Ren Q."/>
            <person name="Seshadri R."/>
            <person name="Elbourne L."/>
            <person name="Hassan K.A."/>
            <person name="Durkin A."/>
            <person name="Radune D."/>
            <person name="Mohamoud Y."/>
            <person name="Shay R."/>
            <person name="Jin S."/>
            <person name="Zhang X."/>
            <person name="Lucey K."/>
            <person name="Ballor N.R."/>
            <person name="Ottesen E."/>
            <person name="Rosenthal R."/>
            <person name="Allen A."/>
            <person name="Leadbetter J.R."/>
            <person name="Paulsen I.T."/>
        </authorList>
    </citation>
    <scope>NUCLEOTIDE SEQUENCE [LARGE SCALE GENOMIC DNA]</scope>
    <source>
        <strain evidence="4">ATCC BAA-888 / DSM 13862 / ZAS-9</strain>
    </source>
</reference>
<dbReference type="InterPro" id="IPR011990">
    <property type="entry name" value="TPR-like_helical_dom_sf"/>
</dbReference>
<dbReference type="AlphaFoldDB" id="F5YDM2"/>
<dbReference type="Pfam" id="PF13414">
    <property type="entry name" value="TPR_11"/>
    <property type="match status" value="1"/>
</dbReference>
<name>F5YDM2_LEAAZ</name>
<organism evidence="3 4">
    <name type="scientific">Leadbettera azotonutricia (strain ATCC BAA-888 / DSM 13862 / ZAS-9)</name>
    <name type="common">Treponema azotonutricium</name>
    <dbReference type="NCBI Taxonomy" id="545695"/>
    <lineage>
        <taxon>Bacteria</taxon>
        <taxon>Pseudomonadati</taxon>
        <taxon>Spirochaetota</taxon>
        <taxon>Spirochaetia</taxon>
        <taxon>Spirochaetales</taxon>
        <taxon>Breznakiellaceae</taxon>
        <taxon>Leadbettera</taxon>
    </lineage>
</organism>
<evidence type="ECO:0000256" key="1">
    <source>
        <dbReference type="PROSITE-ProRule" id="PRU00339"/>
    </source>
</evidence>
<keyword evidence="2" id="KW-0812">Transmembrane</keyword>
<dbReference type="STRING" id="545695.TREAZ_0299"/>
<dbReference type="HOGENOM" id="CLU_1255491_0_0_12"/>
<sequence>MDYMDFYRSGEANLEKKDYDRALADFNQAITLNPNYAPAFYERGCVYGIKNDCFSSVADFIQACTIKIAGYREYRERKAKSISIMVVGALLGLSIGKPLIGGRHGAVLVVFFAGFLGSFWTLAKFLLFAKGEDERGMNKWLLLAVAILISPVLLVYRLIKGIIRIVNTNGDIKFVSQMADEIKGINDIHILIEKTDKLLEYCNNVDRILEAEDSSFWNRY</sequence>
<dbReference type="SUPFAM" id="SSF48452">
    <property type="entry name" value="TPR-like"/>
    <property type="match status" value="1"/>
</dbReference>
<feature type="transmembrane region" description="Helical" evidence="2">
    <location>
        <begin position="140"/>
        <end position="159"/>
    </location>
</feature>
<feature type="repeat" description="TPR" evidence="1">
    <location>
        <begin position="3"/>
        <end position="36"/>
    </location>
</feature>
<proteinExistence type="predicted"/>
<feature type="transmembrane region" description="Helical" evidence="2">
    <location>
        <begin position="82"/>
        <end position="100"/>
    </location>
</feature>
<dbReference type="EMBL" id="CP001841">
    <property type="protein sequence ID" value="AEF80340.1"/>
    <property type="molecule type" value="Genomic_DNA"/>
</dbReference>
<dbReference type="KEGG" id="taz:TREAZ_0299"/>
<keyword evidence="1" id="KW-0802">TPR repeat</keyword>
<keyword evidence="4" id="KW-1185">Reference proteome</keyword>
<evidence type="ECO:0000313" key="4">
    <source>
        <dbReference type="Proteomes" id="UP000009222"/>
    </source>
</evidence>
<evidence type="ECO:0000256" key="2">
    <source>
        <dbReference type="SAM" id="Phobius"/>
    </source>
</evidence>
<dbReference type="Gene3D" id="1.25.40.10">
    <property type="entry name" value="Tetratricopeptide repeat domain"/>
    <property type="match status" value="1"/>
</dbReference>
<dbReference type="InterPro" id="IPR019734">
    <property type="entry name" value="TPR_rpt"/>
</dbReference>
<evidence type="ECO:0000313" key="3">
    <source>
        <dbReference type="EMBL" id="AEF80340.1"/>
    </source>
</evidence>
<reference evidence="3 4" key="2">
    <citation type="journal article" date="2011" name="ISME J.">
        <title>RNA-seq reveals cooperative metabolic interactions between two termite-gut spirochete species in co-culture.</title>
        <authorList>
            <person name="Rosenthal A.Z."/>
            <person name="Matson E.G."/>
            <person name="Eldar A."/>
            <person name="Leadbetter J.R."/>
        </authorList>
    </citation>
    <scope>NUCLEOTIDE SEQUENCE [LARGE SCALE GENOMIC DNA]</scope>
    <source>
        <strain evidence="4">ATCC BAA-888 / DSM 13862 / ZAS-9</strain>
    </source>
</reference>